<feature type="transmembrane region" description="Helical" evidence="9">
    <location>
        <begin position="402"/>
        <end position="421"/>
    </location>
</feature>
<feature type="transmembrane region" description="Helical" evidence="9">
    <location>
        <begin position="180"/>
        <end position="200"/>
    </location>
</feature>
<reference evidence="10 11" key="1">
    <citation type="journal article" date="2006" name="PLoS Genet.">
        <title>Genome sequence of Rickettsia bellii illuminates the role of amoebae in gene exchanges between intracellular pathogens.</title>
        <authorList>
            <person name="Ogata H."/>
            <person name="La Scola B."/>
            <person name="Audic S."/>
            <person name="Renesto P."/>
            <person name="Blanc G."/>
            <person name="Robert C."/>
            <person name="Fournier P.-E."/>
            <person name="Claverie J.-M."/>
            <person name="Raoult D."/>
        </authorList>
    </citation>
    <scope>NUCLEOTIDE SEQUENCE [LARGE SCALE GENOMIC DNA]</scope>
    <source>
        <strain evidence="10 11">RML369-C</strain>
    </source>
</reference>
<dbReference type="PANTHER" id="PTHR42770:SF18">
    <property type="entry name" value="ARGININE_AGMATINE ANTIPORTER"/>
    <property type="match status" value="1"/>
</dbReference>
<feature type="transmembrane region" description="Helical" evidence="9">
    <location>
        <begin position="346"/>
        <end position="366"/>
    </location>
</feature>
<organism evidence="10 11">
    <name type="scientific">Rickettsia bellii (strain RML369-C)</name>
    <dbReference type="NCBI Taxonomy" id="336407"/>
    <lineage>
        <taxon>Bacteria</taxon>
        <taxon>Pseudomonadati</taxon>
        <taxon>Pseudomonadota</taxon>
        <taxon>Alphaproteobacteria</taxon>
        <taxon>Rickettsiales</taxon>
        <taxon>Rickettsiaceae</taxon>
        <taxon>Rickettsieae</taxon>
        <taxon>Rickettsia</taxon>
        <taxon>belli group</taxon>
    </lineage>
</organism>
<dbReference type="Pfam" id="PF13520">
    <property type="entry name" value="AA_permease_2"/>
    <property type="match status" value="1"/>
</dbReference>
<dbReference type="InterPro" id="IPR002293">
    <property type="entry name" value="AA/rel_permease1"/>
</dbReference>
<dbReference type="PANTHER" id="PTHR42770">
    <property type="entry name" value="AMINO ACID TRANSPORTER-RELATED"/>
    <property type="match status" value="1"/>
</dbReference>
<evidence type="ECO:0000256" key="6">
    <source>
        <dbReference type="ARBA" id="ARBA00022989"/>
    </source>
</evidence>
<evidence type="ECO:0000256" key="8">
    <source>
        <dbReference type="ARBA" id="ARBA00045636"/>
    </source>
</evidence>
<dbReference type="EMBL" id="CP000087">
    <property type="protein sequence ID" value="ABE04744.1"/>
    <property type="molecule type" value="Genomic_DNA"/>
</dbReference>
<evidence type="ECO:0000256" key="7">
    <source>
        <dbReference type="ARBA" id="ARBA00023136"/>
    </source>
</evidence>
<sequence>MSQKLGFWAVFALVTGSQIGTSVFILPLSLAPYGIYSIWGWVLSLFGAMSIALVFSYLCAKFPKTGGPHVYIRESFGEKAAFFVGWTYWVISFISTSIVVISAIGYLTPFFKSQAILDLILQIILLAAIMILNLKGPEVAGKAEFYLTLLKFVPLLIVGVCALSHFNIDNIAIAEEVENLSVPAIMGRVALLTFWGFIGVECATTTAGSIKNPSKTIPRAIMLGTFCIAVLYLINSIGIMGLIPASDLIISKAPYTDAAALLFGGKWSSVISVIASIICIGTLNAWVLTSGQIALGLAEDGLLPKFFAKKNSNNAPVWGIIVSCLGIVPLLVFTANDNFAEQITKIIDFSAIAFLFVYLICSLAFLKLILSSKKNFSYYYLLIAIISIVFCAWVIYETPIKTLIIASAFTIAGIPLYFLWYKGRK</sequence>
<comment type="function">
    <text evidence="8">Major component of the acid-resistance (AR) system allowing enteric pathogens to survive the acidic environment in the stomach. Exchanges extracellular arginine for its intracellular decarboxylation product agmatine (Agm) thereby expelling intracellular protons. Probably undergoes several conformational states in order to translocate the substrate across the membrane; keeps the substrate accessible to only 1 side of the membrane at a time by opening and closing 3 membrane-internal gates.</text>
</comment>
<comment type="similarity">
    <text evidence="2">Belongs to the amino acid-polyamine-organocation (APC) superfamily. Basic amino acid/polyamine antiporter (APA) (TC 2.A.3.2) family.</text>
</comment>
<feature type="transmembrane region" description="Helical" evidence="9">
    <location>
        <begin position="146"/>
        <end position="168"/>
    </location>
</feature>
<feature type="transmembrane region" description="Helical" evidence="9">
    <location>
        <begin position="221"/>
        <end position="243"/>
    </location>
</feature>
<dbReference type="InterPro" id="IPR050367">
    <property type="entry name" value="APC_superfamily"/>
</dbReference>
<comment type="subcellular location">
    <subcellularLocation>
        <location evidence="1">Cell membrane</location>
        <topology evidence="1">Multi-pass membrane protein</topology>
    </subcellularLocation>
</comment>
<dbReference type="eggNOG" id="COG0531">
    <property type="taxonomic scope" value="Bacteria"/>
</dbReference>
<keyword evidence="7 9" id="KW-0472">Membrane</keyword>
<dbReference type="PIRSF" id="PIRSF006060">
    <property type="entry name" value="AA_transporter"/>
    <property type="match status" value="1"/>
</dbReference>
<feature type="transmembrane region" description="Helical" evidence="9">
    <location>
        <begin position="315"/>
        <end position="334"/>
    </location>
</feature>
<dbReference type="Proteomes" id="UP000001951">
    <property type="component" value="Chromosome"/>
</dbReference>
<dbReference type="Gene3D" id="1.20.1740.10">
    <property type="entry name" value="Amino acid/polyamine transporter I"/>
    <property type="match status" value="1"/>
</dbReference>
<name>Q1RIS0_RICBR</name>
<evidence type="ECO:0000313" key="11">
    <source>
        <dbReference type="Proteomes" id="UP000001951"/>
    </source>
</evidence>
<feature type="transmembrane region" description="Helical" evidence="9">
    <location>
        <begin position="38"/>
        <end position="60"/>
    </location>
</feature>
<dbReference type="RefSeq" id="WP_011477332.1">
    <property type="nucleotide sequence ID" value="NC_007940.1"/>
</dbReference>
<evidence type="ECO:0000256" key="1">
    <source>
        <dbReference type="ARBA" id="ARBA00004651"/>
    </source>
</evidence>
<evidence type="ECO:0000256" key="9">
    <source>
        <dbReference type="SAM" id="Phobius"/>
    </source>
</evidence>
<evidence type="ECO:0000256" key="4">
    <source>
        <dbReference type="ARBA" id="ARBA00022475"/>
    </source>
</evidence>
<keyword evidence="4" id="KW-1003">Cell membrane</keyword>
<dbReference type="AlphaFoldDB" id="Q1RIS0"/>
<feature type="transmembrane region" description="Helical" evidence="9">
    <location>
        <begin position="378"/>
        <end position="396"/>
    </location>
</feature>
<feature type="transmembrane region" description="Helical" evidence="9">
    <location>
        <begin position="113"/>
        <end position="134"/>
    </location>
</feature>
<keyword evidence="6 9" id="KW-1133">Transmembrane helix</keyword>
<feature type="transmembrane region" description="Helical" evidence="9">
    <location>
        <begin position="7"/>
        <end position="26"/>
    </location>
</feature>
<keyword evidence="5 9" id="KW-0812">Transmembrane</keyword>
<dbReference type="KEGG" id="rbe:RBE_0663"/>
<proteinExistence type="inferred from homology"/>
<evidence type="ECO:0000256" key="2">
    <source>
        <dbReference type="ARBA" id="ARBA00008220"/>
    </source>
</evidence>
<gene>
    <name evidence="10" type="primary">potE</name>
    <name evidence="10" type="ordered locus">RBE_0663</name>
</gene>
<evidence type="ECO:0000313" key="10">
    <source>
        <dbReference type="EMBL" id="ABE04744.1"/>
    </source>
</evidence>
<dbReference type="GO" id="GO:0022857">
    <property type="term" value="F:transmembrane transporter activity"/>
    <property type="evidence" value="ECO:0007669"/>
    <property type="project" value="InterPro"/>
</dbReference>
<evidence type="ECO:0000256" key="5">
    <source>
        <dbReference type="ARBA" id="ARBA00022692"/>
    </source>
</evidence>
<dbReference type="GO" id="GO:0005886">
    <property type="term" value="C:plasma membrane"/>
    <property type="evidence" value="ECO:0007669"/>
    <property type="project" value="UniProtKB-SubCell"/>
</dbReference>
<evidence type="ECO:0000256" key="3">
    <source>
        <dbReference type="ARBA" id="ARBA00021069"/>
    </source>
</evidence>
<dbReference type="OrthoDB" id="3185104at2"/>
<protein>
    <recommendedName>
        <fullName evidence="3">Arginine/agmatine antiporter</fullName>
    </recommendedName>
</protein>
<feature type="transmembrane region" description="Helical" evidence="9">
    <location>
        <begin position="81"/>
        <end position="107"/>
    </location>
</feature>
<accession>Q1RIS0</accession>
<dbReference type="HOGENOM" id="CLU_007946_1_0_5"/>